<dbReference type="Proteomes" id="UP001141253">
    <property type="component" value="Chromosome 3"/>
</dbReference>
<protein>
    <recommendedName>
        <fullName evidence="4">Secreted protein</fullName>
    </recommendedName>
</protein>
<evidence type="ECO:0000313" key="2">
    <source>
        <dbReference type="EMBL" id="KAJ6388440.1"/>
    </source>
</evidence>
<name>A0ABQ9BQ89_9ROSI</name>
<reference evidence="2" key="1">
    <citation type="submission" date="2022-10" db="EMBL/GenBank/DDBJ databases">
        <authorList>
            <person name="Hyden B.L."/>
            <person name="Feng K."/>
            <person name="Yates T."/>
            <person name="Jawdy S."/>
            <person name="Smart L.B."/>
            <person name="Muchero W."/>
        </authorList>
    </citation>
    <scope>NUCLEOTIDE SEQUENCE</scope>
    <source>
        <tissue evidence="2">Shoot tip</tissue>
    </source>
</reference>
<organism evidence="2 3">
    <name type="scientific">Salix suchowensis</name>
    <dbReference type="NCBI Taxonomy" id="1278906"/>
    <lineage>
        <taxon>Eukaryota</taxon>
        <taxon>Viridiplantae</taxon>
        <taxon>Streptophyta</taxon>
        <taxon>Embryophyta</taxon>
        <taxon>Tracheophyta</taxon>
        <taxon>Spermatophyta</taxon>
        <taxon>Magnoliopsida</taxon>
        <taxon>eudicotyledons</taxon>
        <taxon>Gunneridae</taxon>
        <taxon>Pentapetalae</taxon>
        <taxon>rosids</taxon>
        <taxon>fabids</taxon>
        <taxon>Malpighiales</taxon>
        <taxon>Salicaceae</taxon>
        <taxon>Saliceae</taxon>
        <taxon>Salix</taxon>
    </lineage>
</organism>
<evidence type="ECO:0000313" key="3">
    <source>
        <dbReference type="Proteomes" id="UP001141253"/>
    </source>
</evidence>
<keyword evidence="3" id="KW-1185">Reference proteome</keyword>
<evidence type="ECO:0000256" key="1">
    <source>
        <dbReference type="SAM" id="SignalP"/>
    </source>
</evidence>
<sequence length="105" mass="11806">MPASACSSSFIALLVLLPEQDMAYCHEPNWVQFCEWFIRRLAFSSALSNPEASFFLQFGKPTTIIYHCHGGNAPSFSAPDEESSLTIQRQPWHSLWGLRSIKAPC</sequence>
<feature type="chain" id="PRO_5047129281" description="Secreted protein" evidence="1">
    <location>
        <begin position="26"/>
        <end position="105"/>
    </location>
</feature>
<feature type="signal peptide" evidence="1">
    <location>
        <begin position="1"/>
        <end position="25"/>
    </location>
</feature>
<evidence type="ECO:0008006" key="4">
    <source>
        <dbReference type="Google" id="ProtNLM"/>
    </source>
</evidence>
<comment type="caution">
    <text evidence="2">The sequence shown here is derived from an EMBL/GenBank/DDBJ whole genome shotgun (WGS) entry which is preliminary data.</text>
</comment>
<proteinExistence type="predicted"/>
<dbReference type="EMBL" id="JAPFFI010000007">
    <property type="protein sequence ID" value="KAJ6388440.1"/>
    <property type="molecule type" value="Genomic_DNA"/>
</dbReference>
<reference evidence="2" key="2">
    <citation type="journal article" date="2023" name="Int. J. Mol. Sci.">
        <title>De Novo Assembly and Annotation of 11 Diverse Shrub Willow (Salix) Genomes Reveals Novel Gene Organization in Sex-Linked Regions.</title>
        <authorList>
            <person name="Hyden B."/>
            <person name="Feng K."/>
            <person name="Yates T.B."/>
            <person name="Jawdy S."/>
            <person name="Cereghino C."/>
            <person name="Smart L.B."/>
            <person name="Muchero W."/>
        </authorList>
    </citation>
    <scope>NUCLEOTIDE SEQUENCE</scope>
    <source>
        <tissue evidence="2">Shoot tip</tissue>
    </source>
</reference>
<keyword evidence="1" id="KW-0732">Signal</keyword>
<accession>A0ABQ9BQ89</accession>
<gene>
    <name evidence="2" type="ORF">OIU77_026917</name>
</gene>